<dbReference type="VEuPathDB" id="PlasmoDB:PVBDA_0200770"/>
<gene>
    <name evidence="13" type="ORF">PVSEL_0200690</name>
</gene>
<dbReference type="VEuPathDB" id="PlasmoDB:PVVCY_0200640"/>
<evidence type="ECO:0000313" key="13">
    <source>
        <dbReference type="EMBL" id="CAD2096341.1"/>
    </source>
</evidence>
<dbReference type="Pfam" id="PF00009">
    <property type="entry name" value="GTP_EFTU"/>
    <property type="match status" value="1"/>
</dbReference>
<feature type="region of interest" description="Disordered" evidence="11">
    <location>
        <begin position="1"/>
        <end position="21"/>
    </location>
</feature>
<dbReference type="Pfam" id="PF08142">
    <property type="entry name" value="AARP2CN"/>
    <property type="match status" value="1"/>
</dbReference>
<evidence type="ECO:0000256" key="7">
    <source>
        <dbReference type="ARBA" id="ARBA00023134"/>
    </source>
</evidence>
<dbReference type="VEuPathDB" id="PlasmoDB:PVSEL_0200690"/>
<evidence type="ECO:0000256" key="9">
    <source>
        <dbReference type="ARBA" id="ARBA00049117"/>
    </source>
</evidence>
<keyword evidence="4" id="KW-0547">Nucleotide-binding</keyword>
<organism evidence="13 14">
    <name type="scientific">Plasmodium vinckei</name>
    <dbReference type="NCBI Taxonomy" id="5860"/>
    <lineage>
        <taxon>Eukaryota</taxon>
        <taxon>Sar</taxon>
        <taxon>Alveolata</taxon>
        <taxon>Apicomplexa</taxon>
        <taxon>Aconoidasida</taxon>
        <taxon>Haemosporida</taxon>
        <taxon>Plasmodiidae</taxon>
        <taxon>Plasmodium</taxon>
        <taxon>Plasmodium (Vinckeia)</taxon>
    </lineage>
</organism>
<dbReference type="GO" id="GO:0030686">
    <property type="term" value="C:90S preribosome"/>
    <property type="evidence" value="ECO:0007669"/>
    <property type="project" value="TreeGrafter"/>
</dbReference>
<dbReference type="AlphaFoldDB" id="A0A6V7SCG4"/>
<evidence type="ECO:0000256" key="2">
    <source>
        <dbReference type="ARBA" id="ARBA00022517"/>
    </source>
</evidence>
<dbReference type="PROSITE" id="PS51714">
    <property type="entry name" value="G_BMS1"/>
    <property type="match status" value="1"/>
</dbReference>
<dbReference type="GO" id="GO:0005524">
    <property type="term" value="F:ATP binding"/>
    <property type="evidence" value="ECO:0007669"/>
    <property type="project" value="UniProtKB-KW"/>
</dbReference>
<evidence type="ECO:0000256" key="10">
    <source>
        <dbReference type="ARBA" id="ARBA00061391"/>
    </source>
</evidence>
<reference evidence="13 14" key="1">
    <citation type="submission" date="2020-08" db="EMBL/GenBank/DDBJ databases">
        <authorList>
            <person name="Ramaprasad A."/>
        </authorList>
    </citation>
    <scope>NUCLEOTIDE SEQUENCE [LARGE SCALE GENOMIC DNA]</scope>
</reference>
<dbReference type="GO" id="GO:0000462">
    <property type="term" value="P:maturation of SSU-rRNA from tricistronic rRNA transcript (SSU-rRNA, 5.8S rRNA, LSU-rRNA)"/>
    <property type="evidence" value="ECO:0007669"/>
    <property type="project" value="TreeGrafter"/>
</dbReference>
<dbReference type="GO" id="GO:0034511">
    <property type="term" value="F:U3 snoRNA binding"/>
    <property type="evidence" value="ECO:0007669"/>
    <property type="project" value="TreeGrafter"/>
</dbReference>
<dbReference type="GO" id="GO:0005525">
    <property type="term" value="F:GTP binding"/>
    <property type="evidence" value="ECO:0007669"/>
    <property type="project" value="UniProtKB-KW"/>
</dbReference>
<evidence type="ECO:0000256" key="6">
    <source>
        <dbReference type="ARBA" id="ARBA00022840"/>
    </source>
</evidence>
<sequence>MDEKRKHHKKKKVGKKAKNKKINKNVNKKYHKAFTFSGGINSAHRRKQHLYELEEKKLRIDKTIKEGYKNSPLIIAIHGPKGVGKSTLMKSIIKHYVGININEIDRPISIFTKNLKRYTFIEINDDILHMIDVAKIADICLLVIDGSFGFELETLEFTSILNTHGMPKVIGVVTHMDKFKDNKSIRKRKKKINKRFSEEMVEGSKIFFLSGIQNNRYNKTEIRNLCKFLSVMKRPLISWRDQHGYILGLKLDIEDEESYNNKNDFLKKQDALMDDNDLRLEKFLDKCEDEVPVYVEGYVYGSKMYKNQTVHIPNIGDVKIENIKILQDPFKINQEKKTPSIYAPMSDVGNLSFDFDNMYIHIPNNKVNFTKPELLMEKTNQGEASDSTGEDNDDDGEPSDGIDDDDDDDDEEEEDGSDDESDSDIGKHDLERKAGENSKYVTDSIKMIRELQDCKYVFSKNTDEDDIKLFDVKENDMEGGVGQRRKAPSNVYISEKQKKKKMAENYINEKSREYNKLQSILFEKKNKEDDYNYMSNINISDNEDNDENDKSYSEFYKKYALQRDKEIENVQHEYDYSENEQMDLSNLNDSMNPYSNIANLLAFENKINIDVFLYNHNYINRINNCLYFKGDLINIINIEKRKMTNSDIPNQDINMHIIKNILCTDTLNFEENKQNNYSYIHSNNYFYNHIDSFNMTNDDIFIFNNLSIFIGDIVQEELVDNFFSKYEELYSSCFVKSEEEDEEEENEEGNEEEDENEEESSKMDNAAKSSGTTRPIDENLKLLKEKKEKEKEKFLETEEIGVLNNMYGSSVNIGEYVKIEMIIKRSKLGILKNNLIICGGLQSYEEKDSIIHCRVKKHRWFPKVMRSNDPLIFSVGWRRYQSIPIYSINERNNVRTRFLKYTTEHMHCNCTFYGPLSGVNSGILAIYNYKKIPFYRICINGIILETNNNINIMKKLKLIGEPYKIFKNTAFIKNMFNSDLEVCKFINCPVITPSGIKGLIKNKLNDKGDFRCTFSDQIRKSDIVILKLYVNVSIKKYYNYDIENRLKSINELRYIYNIYVNHSNGYRKMPFRHFYHSKIYVKPQLLKQLPFKSKPKLFKKVDHENDTKNEAKKNDAINFKALENPKLAAKWYQMLHSIKKNIILKRKEKAKLSYHKKLKAKIKIQEEKDKVVKQRKKASYLKNRKSK</sequence>
<evidence type="ECO:0000256" key="4">
    <source>
        <dbReference type="ARBA" id="ARBA00022741"/>
    </source>
</evidence>
<dbReference type="PANTHER" id="PTHR12858:SF2">
    <property type="entry name" value="RIBOSOME BIOGENESIS PROTEIN BMS1 HOMOLOG"/>
    <property type="match status" value="1"/>
</dbReference>
<dbReference type="InterPro" id="IPR007034">
    <property type="entry name" value="BMS1_TSR1_C"/>
</dbReference>
<dbReference type="SMART" id="SM01362">
    <property type="entry name" value="DUF663"/>
    <property type="match status" value="1"/>
</dbReference>
<dbReference type="PANTHER" id="PTHR12858">
    <property type="entry name" value="RIBOSOME BIOGENESIS PROTEIN"/>
    <property type="match status" value="1"/>
</dbReference>
<dbReference type="GO" id="GO:0000479">
    <property type="term" value="P:endonucleolytic cleavage of tricistronic rRNA transcript (SSU-rRNA, 5.8S rRNA, LSU-rRNA)"/>
    <property type="evidence" value="ECO:0007669"/>
    <property type="project" value="TreeGrafter"/>
</dbReference>
<evidence type="ECO:0000256" key="5">
    <source>
        <dbReference type="ARBA" id="ARBA00022801"/>
    </source>
</evidence>
<comment type="subcellular location">
    <subcellularLocation>
        <location evidence="1">Nucleus</location>
        <location evidence="1">Nucleolus</location>
    </subcellularLocation>
</comment>
<name>A0A6V7SCG4_PLAVN</name>
<dbReference type="InterPro" id="IPR039761">
    <property type="entry name" value="Bms1/Tsr1"/>
</dbReference>
<comment type="catalytic activity">
    <reaction evidence="9">
        <text>GTP + H2O = GDP + phosphate + H(+)</text>
        <dbReference type="Rhea" id="RHEA:19669"/>
        <dbReference type="ChEBI" id="CHEBI:15377"/>
        <dbReference type="ChEBI" id="CHEBI:15378"/>
        <dbReference type="ChEBI" id="CHEBI:37565"/>
        <dbReference type="ChEBI" id="CHEBI:43474"/>
        <dbReference type="ChEBI" id="CHEBI:58189"/>
    </reaction>
    <physiologicalReaction direction="left-to-right" evidence="9">
        <dbReference type="Rhea" id="RHEA:19670"/>
    </physiologicalReaction>
</comment>
<dbReference type="InterPro" id="IPR030387">
    <property type="entry name" value="G_Bms1/Tsr1_dom"/>
</dbReference>
<dbReference type="GO" id="GO:0032040">
    <property type="term" value="C:small-subunit processome"/>
    <property type="evidence" value="ECO:0007669"/>
    <property type="project" value="UniProtKB-ARBA"/>
</dbReference>
<dbReference type="GO" id="GO:0003924">
    <property type="term" value="F:GTPase activity"/>
    <property type="evidence" value="ECO:0007669"/>
    <property type="project" value="InterPro"/>
</dbReference>
<feature type="region of interest" description="Disordered" evidence="11">
    <location>
        <begin position="380"/>
        <end position="432"/>
    </location>
</feature>
<evidence type="ECO:0000256" key="1">
    <source>
        <dbReference type="ARBA" id="ARBA00004604"/>
    </source>
</evidence>
<dbReference type="InterPro" id="IPR027417">
    <property type="entry name" value="P-loop_NTPase"/>
</dbReference>
<evidence type="ECO:0000256" key="3">
    <source>
        <dbReference type="ARBA" id="ARBA00022553"/>
    </source>
</evidence>
<dbReference type="Gene3D" id="3.40.50.300">
    <property type="entry name" value="P-loop containing nucleotide triphosphate hydrolases"/>
    <property type="match status" value="1"/>
</dbReference>
<dbReference type="InterPro" id="IPR012948">
    <property type="entry name" value="AARP2CN"/>
</dbReference>
<evidence type="ECO:0000313" key="14">
    <source>
        <dbReference type="Proteomes" id="UP000515697"/>
    </source>
</evidence>
<feature type="domain" description="Bms1-type G" evidence="12">
    <location>
        <begin position="71"/>
        <end position="235"/>
    </location>
</feature>
<dbReference type="Proteomes" id="UP000515697">
    <property type="component" value="Chromosome PVSEL_02"/>
</dbReference>
<keyword evidence="2" id="KW-0690">Ribosome biogenesis</keyword>
<protein>
    <submittedName>
        <fullName evidence="13">Asparagine and aspartate rich protein 2, putative</fullName>
    </submittedName>
</protein>
<comment type="similarity">
    <text evidence="10">Belongs to the TRAFAC class translation factor GTPase superfamily. Bms1-like GTPase family. BMS1 subfamily.</text>
</comment>
<feature type="region of interest" description="Disordered" evidence="11">
    <location>
        <begin position="736"/>
        <end position="773"/>
    </location>
</feature>
<evidence type="ECO:0000256" key="8">
    <source>
        <dbReference type="ARBA" id="ARBA00023242"/>
    </source>
</evidence>
<keyword evidence="6" id="KW-0067">ATP-binding</keyword>
<proteinExistence type="inferred from homology"/>
<dbReference type="VEuPathDB" id="PlasmoDB:PVLDE_0200720"/>
<feature type="compositionally biased region" description="Acidic residues" evidence="11">
    <location>
        <begin position="388"/>
        <end position="423"/>
    </location>
</feature>
<evidence type="ECO:0000256" key="11">
    <source>
        <dbReference type="SAM" id="MobiDB-lite"/>
    </source>
</evidence>
<evidence type="ECO:0000259" key="12">
    <source>
        <dbReference type="PROSITE" id="PS51714"/>
    </source>
</evidence>
<keyword evidence="7" id="KW-0342">GTP-binding</keyword>
<dbReference type="GO" id="GO:0005654">
    <property type="term" value="C:nucleoplasm"/>
    <property type="evidence" value="ECO:0007669"/>
    <property type="project" value="UniProtKB-ARBA"/>
</dbReference>
<dbReference type="SUPFAM" id="SSF52540">
    <property type="entry name" value="P-loop containing nucleoside triphosphate hydrolases"/>
    <property type="match status" value="1"/>
</dbReference>
<keyword evidence="3" id="KW-0597">Phosphoprotein</keyword>
<feature type="compositionally biased region" description="Acidic residues" evidence="11">
    <location>
        <begin position="738"/>
        <end position="758"/>
    </location>
</feature>
<dbReference type="FunFam" id="3.40.50.300:FF:000105">
    <property type="entry name" value="BMS1 ribosome biogenesis factor"/>
    <property type="match status" value="1"/>
</dbReference>
<dbReference type="VEuPathDB" id="PlasmoDB:PVPCR_0200730"/>
<dbReference type="EMBL" id="LR865423">
    <property type="protein sequence ID" value="CAD2096341.1"/>
    <property type="molecule type" value="Genomic_DNA"/>
</dbReference>
<keyword evidence="5" id="KW-0378">Hydrolase</keyword>
<dbReference type="Pfam" id="PF04950">
    <property type="entry name" value="RIBIOP_C"/>
    <property type="match status" value="1"/>
</dbReference>
<dbReference type="SMART" id="SM00785">
    <property type="entry name" value="AARP2CN"/>
    <property type="match status" value="1"/>
</dbReference>
<accession>A0A6V7SCG4</accession>
<dbReference type="InterPro" id="IPR000795">
    <property type="entry name" value="T_Tr_GTP-bd_dom"/>
</dbReference>
<keyword evidence="8" id="KW-0539">Nucleus</keyword>